<dbReference type="Proteomes" id="UP000324222">
    <property type="component" value="Unassembled WGS sequence"/>
</dbReference>
<accession>A0A5B7FNZ7</accession>
<comment type="caution">
    <text evidence="1">The sequence shown here is derived from an EMBL/GenBank/DDBJ whole genome shotgun (WGS) entry which is preliminary data.</text>
</comment>
<evidence type="ECO:0000313" key="2">
    <source>
        <dbReference type="Proteomes" id="UP000324222"/>
    </source>
</evidence>
<proteinExistence type="predicted"/>
<gene>
    <name evidence="1" type="ORF">E2C01_040956</name>
</gene>
<name>A0A5B7FNZ7_PORTR</name>
<evidence type="ECO:0000313" key="1">
    <source>
        <dbReference type="EMBL" id="MPC47215.1"/>
    </source>
</evidence>
<keyword evidence="2" id="KW-1185">Reference proteome</keyword>
<dbReference type="EMBL" id="VSRR010007621">
    <property type="protein sequence ID" value="MPC47215.1"/>
    <property type="molecule type" value="Genomic_DNA"/>
</dbReference>
<sequence length="111" mass="12357">MLLVPHCYRHLLGLVRAASPSHVSTEGKGITTPYSRHLTRCGEMLLSGRTARCTGSAPQLVECKGQCEQAAAVPVILLLHRKHYGAQWRHMQLLQLLQQCRCTNMESYTAS</sequence>
<protein>
    <submittedName>
        <fullName evidence="1">Uncharacterized protein</fullName>
    </submittedName>
</protein>
<organism evidence="1 2">
    <name type="scientific">Portunus trituberculatus</name>
    <name type="common">Swimming crab</name>
    <name type="synonym">Neptunus trituberculatus</name>
    <dbReference type="NCBI Taxonomy" id="210409"/>
    <lineage>
        <taxon>Eukaryota</taxon>
        <taxon>Metazoa</taxon>
        <taxon>Ecdysozoa</taxon>
        <taxon>Arthropoda</taxon>
        <taxon>Crustacea</taxon>
        <taxon>Multicrustacea</taxon>
        <taxon>Malacostraca</taxon>
        <taxon>Eumalacostraca</taxon>
        <taxon>Eucarida</taxon>
        <taxon>Decapoda</taxon>
        <taxon>Pleocyemata</taxon>
        <taxon>Brachyura</taxon>
        <taxon>Eubrachyura</taxon>
        <taxon>Portunoidea</taxon>
        <taxon>Portunidae</taxon>
        <taxon>Portuninae</taxon>
        <taxon>Portunus</taxon>
    </lineage>
</organism>
<dbReference type="AlphaFoldDB" id="A0A5B7FNZ7"/>
<reference evidence="1 2" key="1">
    <citation type="submission" date="2019-05" db="EMBL/GenBank/DDBJ databases">
        <title>Another draft genome of Portunus trituberculatus and its Hox gene families provides insights of decapod evolution.</title>
        <authorList>
            <person name="Jeong J.-H."/>
            <person name="Song I."/>
            <person name="Kim S."/>
            <person name="Choi T."/>
            <person name="Kim D."/>
            <person name="Ryu S."/>
            <person name="Kim W."/>
        </authorList>
    </citation>
    <scope>NUCLEOTIDE SEQUENCE [LARGE SCALE GENOMIC DNA]</scope>
    <source>
        <tissue evidence="1">Muscle</tissue>
    </source>
</reference>